<feature type="non-terminal residue" evidence="4">
    <location>
        <position position="1"/>
    </location>
</feature>
<keyword evidence="5" id="KW-1185">Reference proteome</keyword>
<keyword evidence="1 2" id="KW-1015">Disulfide bond</keyword>
<name>A0A7T8KJ20_CALRO</name>
<organism evidence="4 5">
    <name type="scientific">Caligus rogercresseyi</name>
    <name type="common">Sea louse</name>
    <dbReference type="NCBI Taxonomy" id="217165"/>
    <lineage>
        <taxon>Eukaryota</taxon>
        <taxon>Metazoa</taxon>
        <taxon>Ecdysozoa</taxon>
        <taxon>Arthropoda</taxon>
        <taxon>Crustacea</taxon>
        <taxon>Multicrustacea</taxon>
        <taxon>Hexanauplia</taxon>
        <taxon>Copepoda</taxon>
        <taxon>Siphonostomatoida</taxon>
        <taxon>Caligidae</taxon>
        <taxon>Caligus</taxon>
    </lineage>
</organism>
<dbReference type="OrthoDB" id="6363891at2759"/>
<evidence type="ECO:0000259" key="3">
    <source>
        <dbReference type="PROSITE" id="PS50026"/>
    </source>
</evidence>
<reference evidence="5" key="1">
    <citation type="submission" date="2021-01" db="EMBL/GenBank/DDBJ databases">
        <title>Caligus Genome Assembly.</title>
        <authorList>
            <person name="Gallardo-Escarate C."/>
        </authorList>
    </citation>
    <scope>NUCLEOTIDE SEQUENCE [LARGE SCALE GENOMIC DNA]</scope>
</reference>
<dbReference type="PROSITE" id="PS50026">
    <property type="entry name" value="EGF_3"/>
    <property type="match status" value="1"/>
</dbReference>
<dbReference type="EMBL" id="CP045890">
    <property type="protein sequence ID" value="QQP56834.1"/>
    <property type="molecule type" value="Genomic_DNA"/>
</dbReference>
<feature type="disulfide bond" evidence="2">
    <location>
        <begin position="20"/>
        <end position="29"/>
    </location>
</feature>
<feature type="non-terminal residue" evidence="4">
    <location>
        <position position="55"/>
    </location>
</feature>
<sequence>ICTPSCKNNGVCMAPNQCECDDGFMGKTCEIEEERLCLTAPILLPSNALASCSPT</sequence>
<proteinExistence type="predicted"/>
<dbReference type="InterPro" id="IPR013111">
    <property type="entry name" value="EGF_extracell"/>
</dbReference>
<gene>
    <name evidence="4" type="ORF">FKW44_001635</name>
</gene>
<dbReference type="SUPFAM" id="SSF57196">
    <property type="entry name" value="EGF/Laminin"/>
    <property type="match status" value="1"/>
</dbReference>
<comment type="caution">
    <text evidence="2">Lacks conserved residue(s) required for the propagation of feature annotation.</text>
</comment>
<protein>
    <recommendedName>
        <fullName evidence="3">EGF-like domain-containing protein</fullName>
    </recommendedName>
</protein>
<evidence type="ECO:0000313" key="4">
    <source>
        <dbReference type="EMBL" id="QQP56834.1"/>
    </source>
</evidence>
<dbReference type="AlphaFoldDB" id="A0A7T8KJ20"/>
<feature type="disulfide bond" evidence="2">
    <location>
        <begin position="2"/>
        <end position="12"/>
    </location>
</feature>
<dbReference type="Gene3D" id="2.10.25.10">
    <property type="entry name" value="Laminin"/>
    <property type="match status" value="1"/>
</dbReference>
<keyword evidence="2" id="KW-0245">EGF-like domain</keyword>
<feature type="domain" description="EGF-like" evidence="3">
    <location>
        <begin position="1"/>
        <end position="30"/>
    </location>
</feature>
<dbReference type="SMART" id="SM00181">
    <property type="entry name" value="EGF"/>
    <property type="match status" value="1"/>
</dbReference>
<evidence type="ECO:0000313" key="5">
    <source>
        <dbReference type="Proteomes" id="UP000595437"/>
    </source>
</evidence>
<dbReference type="Pfam" id="PF07974">
    <property type="entry name" value="EGF_2"/>
    <property type="match status" value="1"/>
</dbReference>
<dbReference type="PROSITE" id="PS01186">
    <property type="entry name" value="EGF_2"/>
    <property type="match status" value="1"/>
</dbReference>
<dbReference type="Proteomes" id="UP000595437">
    <property type="component" value="Chromosome 1"/>
</dbReference>
<evidence type="ECO:0000256" key="2">
    <source>
        <dbReference type="PROSITE-ProRule" id="PRU00076"/>
    </source>
</evidence>
<dbReference type="InterPro" id="IPR000742">
    <property type="entry name" value="EGF"/>
</dbReference>
<dbReference type="PROSITE" id="PS00022">
    <property type="entry name" value="EGF_1"/>
    <property type="match status" value="1"/>
</dbReference>
<evidence type="ECO:0000256" key="1">
    <source>
        <dbReference type="ARBA" id="ARBA00023157"/>
    </source>
</evidence>
<accession>A0A7T8KJ20</accession>